<feature type="non-terminal residue" evidence="1">
    <location>
        <position position="1"/>
    </location>
</feature>
<dbReference type="AlphaFoldDB" id="A0A9P6QVL7"/>
<evidence type="ECO:0000313" key="1">
    <source>
        <dbReference type="EMBL" id="KAG0303548.1"/>
    </source>
</evidence>
<dbReference type="EMBL" id="JAAAIN010001392">
    <property type="protein sequence ID" value="KAG0303548.1"/>
    <property type="molecule type" value="Genomic_DNA"/>
</dbReference>
<dbReference type="Proteomes" id="UP000823405">
    <property type="component" value="Unassembled WGS sequence"/>
</dbReference>
<sequence>NIAQPPPALSQSDKTASSDCKASTLTWKTRFVNYTTPYESFALTISGAYEGAIPLQSQDIGRIFSSPDTKFRVLYEKITTEIRPLTLMWGNQRLHFEQYNEKRSNLTVDEYLCEFDYWACIVV</sequence>
<reference evidence="1" key="1">
    <citation type="journal article" date="2020" name="Fungal Divers.">
        <title>Resolving the Mortierellaceae phylogeny through synthesis of multi-gene phylogenetics and phylogenomics.</title>
        <authorList>
            <person name="Vandepol N."/>
            <person name="Liber J."/>
            <person name="Desiro A."/>
            <person name="Na H."/>
            <person name="Kennedy M."/>
            <person name="Barry K."/>
            <person name="Grigoriev I.V."/>
            <person name="Miller A.N."/>
            <person name="O'Donnell K."/>
            <person name="Stajich J.E."/>
            <person name="Bonito G."/>
        </authorList>
    </citation>
    <scope>NUCLEOTIDE SEQUENCE</scope>
    <source>
        <strain evidence="1">NVP60</strain>
    </source>
</reference>
<evidence type="ECO:0000313" key="2">
    <source>
        <dbReference type="Proteomes" id="UP000823405"/>
    </source>
</evidence>
<keyword evidence="2" id="KW-1185">Reference proteome</keyword>
<proteinExistence type="predicted"/>
<gene>
    <name evidence="1" type="ORF">BGZ97_001854</name>
</gene>
<name>A0A9P6QVL7_9FUNG</name>
<accession>A0A9P6QVL7</accession>
<organism evidence="1 2">
    <name type="scientific">Linnemannia gamsii</name>
    <dbReference type="NCBI Taxonomy" id="64522"/>
    <lineage>
        <taxon>Eukaryota</taxon>
        <taxon>Fungi</taxon>
        <taxon>Fungi incertae sedis</taxon>
        <taxon>Mucoromycota</taxon>
        <taxon>Mortierellomycotina</taxon>
        <taxon>Mortierellomycetes</taxon>
        <taxon>Mortierellales</taxon>
        <taxon>Mortierellaceae</taxon>
        <taxon>Linnemannia</taxon>
    </lineage>
</organism>
<comment type="caution">
    <text evidence="1">The sequence shown here is derived from an EMBL/GenBank/DDBJ whole genome shotgun (WGS) entry which is preliminary data.</text>
</comment>
<protein>
    <submittedName>
        <fullName evidence="1">Uncharacterized protein</fullName>
    </submittedName>
</protein>